<dbReference type="EMBL" id="JAAAIN010006412">
    <property type="protein sequence ID" value="KAG0270801.1"/>
    <property type="molecule type" value="Genomic_DNA"/>
</dbReference>
<feature type="region of interest" description="Disordered" evidence="1">
    <location>
        <begin position="31"/>
        <end position="52"/>
    </location>
</feature>
<dbReference type="OrthoDB" id="2432695at2759"/>
<dbReference type="Proteomes" id="UP000823405">
    <property type="component" value="Unassembled WGS sequence"/>
</dbReference>
<proteinExistence type="predicted"/>
<comment type="caution">
    <text evidence="2">The sequence shown here is derived from an EMBL/GenBank/DDBJ whole genome shotgun (WGS) entry which is preliminary data.</text>
</comment>
<protein>
    <submittedName>
        <fullName evidence="2">Uncharacterized protein</fullName>
    </submittedName>
</protein>
<reference evidence="2" key="1">
    <citation type="journal article" date="2020" name="Fungal Divers.">
        <title>Resolving the Mortierellaceae phylogeny through synthesis of multi-gene phylogenetics and phylogenomics.</title>
        <authorList>
            <person name="Vandepol N."/>
            <person name="Liber J."/>
            <person name="Desiro A."/>
            <person name="Na H."/>
            <person name="Kennedy M."/>
            <person name="Barry K."/>
            <person name="Grigoriev I.V."/>
            <person name="Miller A.N."/>
            <person name="O'Donnell K."/>
            <person name="Stajich J.E."/>
            <person name="Bonito G."/>
        </authorList>
    </citation>
    <scope>NUCLEOTIDE SEQUENCE</scope>
    <source>
        <strain evidence="2">NVP60</strain>
    </source>
</reference>
<evidence type="ECO:0000256" key="1">
    <source>
        <dbReference type="SAM" id="MobiDB-lite"/>
    </source>
</evidence>
<sequence length="104" mass="11555">RPFDAFKQHVPCLVHVINLAVQAMLGKGHLDSEAPKEAESMDVDDNDDSEGFVRTGIMDEEEEEEDEEEDTALTSAADAEAEKVENNISTKHAFQKLRKGIVKI</sequence>
<name>A0A9P6QJP1_9FUNG</name>
<evidence type="ECO:0000313" key="3">
    <source>
        <dbReference type="Proteomes" id="UP000823405"/>
    </source>
</evidence>
<feature type="non-terminal residue" evidence="2">
    <location>
        <position position="104"/>
    </location>
</feature>
<keyword evidence="3" id="KW-1185">Reference proteome</keyword>
<gene>
    <name evidence="2" type="ORF">BGZ97_011428</name>
</gene>
<accession>A0A9P6QJP1</accession>
<feature type="compositionally biased region" description="Acidic residues" evidence="1">
    <location>
        <begin position="40"/>
        <end position="50"/>
    </location>
</feature>
<evidence type="ECO:0000313" key="2">
    <source>
        <dbReference type="EMBL" id="KAG0270801.1"/>
    </source>
</evidence>
<dbReference type="AlphaFoldDB" id="A0A9P6QJP1"/>
<feature type="non-terminal residue" evidence="2">
    <location>
        <position position="1"/>
    </location>
</feature>
<organism evidence="2 3">
    <name type="scientific">Linnemannia gamsii</name>
    <dbReference type="NCBI Taxonomy" id="64522"/>
    <lineage>
        <taxon>Eukaryota</taxon>
        <taxon>Fungi</taxon>
        <taxon>Fungi incertae sedis</taxon>
        <taxon>Mucoromycota</taxon>
        <taxon>Mortierellomycotina</taxon>
        <taxon>Mortierellomycetes</taxon>
        <taxon>Mortierellales</taxon>
        <taxon>Mortierellaceae</taxon>
        <taxon>Linnemannia</taxon>
    </lineage>
</organism>